<name>A0AAD4N761_9BILA</name>
<proteinExistence type="predicted"/>
<feature type="domain" description="Spindle assembly abnormal protein 6 N-terminal" evidence="7">
    <location>
        <begin position="6"/>
        <end position="147"/>
    </location>
</feature>
<dbReference type="InterPro" id="IPR038558">
    <property type="entry name" value="SAS-6_N_sf"/>
</dbReference>
<evidence type="ECO:0000259" key="7">
    <source>
        <dbReference type="Pfam" id="PF16531"/>
    </source>
</evidence>
<protein>
    <submittedName>
        <fullName evidence="8">Spindle assembly abnormal protein 6 like protein</fullName>
    </submittedName>
</protein>
<dbReference type="PANTHER" id="PTHR44281:SF2">
    <property type="entry name" value="SPINDLE ASSEMBLY ABNORMAL PROTEIN 6 HOMOLOG"/>
    <property type="match status" value="1"/>
</dbReference>
<dbReference type="Gene3D" id="1.10.287.1490">
    <property type="match status" value="1"/>
</dbReference>
<evidence type="ECO:0000256" key="3">
    <source>
        <dbReference type="ARBA" id="ARBA00023054"/>
    </source>
</evidence>
<dbReference type="Proteomes" id="UP001201812">
    <property type="component" value="Unassembled WGS sequence"/>
</dbReference>
<keyword evidence="9" id="KW-1185">Reference proteome</keyword>
<gene>
    <name evidence="8" type="ORF">DdX_06192</name>
</gene>
<dbReference type="Pfam" id="PF16531">
    <property type="entry name" value="SAS-6_N"/>
    <property type="match status" value="1"/>
</dbReference>
<dbReference type="GO" id="GO:0007099">
    <property type="term" value="P:centriole replication"/>
    <property type="evidence" value="ECO:0007669"/>
    <property type="project" value="TreeGrafter"/>
</dbReference>
<keyword evidence="3 6" id="KW-0175">Coiled coil</keyword>
<dbReference type="InterPro" id="IPR032396">
    <property type="entry name" value="SAS-6_N"/>
</dbReference>
<evidence type="ECO:0000256" key="1">
    <source>
        <dbReference type="ARBA" id="ARBA00004300"/>
    </source>
</evidence>
<accession>A0AAD4N761</accession>
<reference evidence="8" key="1">
    <citation type="submission" date="2022-01" db="EMBL/GenBank/DDBJ databases">
        <title>Genome Sequence Resource for Two Populations of Ditylenchus destructor, the Migratory Endoparasitic Phytonematode.</title>
        <authorList>
            <person name="Zhang H."/>
            <person name="Lin R."/>
            <person name="Xie B."/>
        </authorList>
    </citation>
    <scope>NUCLEOTIDE SEQUENCE</scope>
    <source>
        <strain evidence="8">BazhouSP</strain>
    </source>
</reference>
<dbReference type="AlphaFoldDB" id="A0AAD4N761"/>
<keyword evidence="5" id="KW-0131">Cell cycle</keyword>
<evidence type="ECO:0000313" key="8">
    <source>
        <dbReference type="EMBL" id="KAI1719069.1"/>
    </source>
</evidence>
<dbReference type="PANTHER" id="PTHR44281">
    <property type="entry name" value="SPINDLE ASSEMBLY ABNORMAL PROTEIN 6 HOMOLOG"/>
    <property type="match status" value="1"/>
</dbReference>
<evidence type="ECO:0000256" key="6">
    <source>
        <dbReference type="SAM" id="Coils"/>
    </source>
</evidence>
<evidence type="ECO:0000313" key="9">
    <source>
        <dbReference type="Proteomes" id="UP001201812"/>
    </source>
</evidence>
<comment type="caution">
    <text evidence="8">The sequence shown here is derived from an EMBL/GenBank/DDBJ whole genome shotgun (WGS) entry which is preliminary data.</text>
</comment>
<keyword evidence="2" id="KW-0963">Cytoplasm</keyword>
<organism evidence="8 9">
    <name type="scientific">Ditylenchus destructor</name>
    <dbReference type="NCBI Taxonomy" id="166010"/>
    <lineage>
        <taxon>Eukaryota</taxon>
        <taxon>Metazoa</taxon>
        <taxon>Ecdysozoa</taxon>
        <taxon>Nematoda</taxon>
        <taxon>Chromadorea</taxon>
        <taxon>Rhabditida</taxon>
        <taxon>Tylenchina</taxon>
        <taxon>Tylenchomorpha</taxon>
        <taxon>Sphaerularioidea</taxon>
        <taxon>Anguinidae</taxon>
        <taxon>Anguininae</taxon>
        <taxon>Ditylenchus</taxon>
    </lineage>
</organism>
<dbReference type="Gene3D" id="2.170.210.20">
    <property type="entry name" value="Spindle assembly abnormal protein 6, N-terminal domain"/>
    <property type="match status" value="1"/>
</dbReference>
<dbReference type="GO" id="GO:0005814">
    <property type="term" value="C:centriole"/>
    <property type="evidence" value="ECO:0007669"/>
    <property type="project" value="TreeGrafter"/>
</dbReference>
<evidence type="ECO:0000256" key="4">
    <source>
        <dbReference type="ARBA" id="ARBA00023212"/>
    </source>
</evidence>
<dbReference type="SUPFAM" id="SSF57997">
    <property type="entry name" value="Tropomyosin"/>
    <property type="match status" value="1"/>
</dbReference>
<keyword evidence="4" id="KW-0206">Cytoskeleton</keyword>
<comment type="subcellular location">
    <subcellularLocation>
        <location evidence="1">Cytoplasm</location>
        <location evidence="1">Cytoskeleton</location>
        <location evidence="1">Microtubule organizing center</location>
        <location evidence="1">Centrosome</location>
    </subcellularLocation>
</comment>
<feature type="coiled-coil region" evidence="6">
    <location>
        <begin position="145"/>
        <end position="312"/>
    </location>
</feature>
<evidence type="ECO:0000256" key="2">
    <source>
        <dbReference type="ARBA" id="ARBA00022490"/>
    </source>
</evidence>
<dbReference type="GO" id="GO:0005813">
    <property type="term" value="C:centrosome"/>
    <property type="evidence" value="ECO:0007669"/>
    <property type="project" value="UniProtKB-SubCell"/>
</dbReference>
<evidence type="ECO:0000256" key="5">
    <source>
        <dbReference type="ARBA" id="ARBA00023306"/>
    </source>
</evidence>
<sequence>MTKEEFFDEEVSVRLTNISGDGITPSSNIGSMLEKKVMLRINCTATSDIQRKEFEVEIYDEANVDFLYSGYFTSSKFSEMKQQQRVTFSIAEAPQKITSFIQQARKDSKKYVSCTIQENSNVDKCICRFELISSNDFKDTTNLSLELKKASGEKLNQEAKAANEQVETLEGNLRSLRCAYKQLMHDKEVMLHEKESMLDDMDRFVKDLDESEEKLYAMQDQLKEVSKQREAYRKCCEKLEEQMKQCEDSLANYKNQLAKYKKRLQLSEEETNQSENFLKHCKNELTTTKAEMEKHRSEKEKLAIEVEGLRTHVELLTTQLKTSEERKSLIVKNRLFKKT</sequence>
<dbReference type="EMBL" id="JAKKPZ010000007">
    <property type="protein sequence ID" value="KAI1719069.1"/>
    <property type="molecule type" value="Genomic_DNA"/>
</dbReference>